<feature type="disulfide bond" evidence="6">
    <location>
        <begin position="29"/>
        <end position="61"/>
    </location>
</feature>
<dbReference type="InterPro" id="IPR036549">
    <property type="entry name" value="CX6/COA6-like_sf"/>
</dbReference>
<gene>
    <name evidence="7" type="ORF">BJ684DRAFT_8720</name>
</gene>
<organism evidence="7 8">
    <name type="scientific">Piptocephalis cylindrospora</name>
    <dbReference type="NCBI Taxonomy" id="1907219"/>
    <lineage>
        <taxon>Eukaryota</taxon>
        <taxon>Fungi</taxon>
        <taxon>Fungi incertae sedis</taxon>
        <taxon>Zoopagomycota</taxon>
        <taxon>Zoopagomycotina</taxon>
        <taxon>Zoopagomycetes</taxon>
        <taxon>Zoopagales</taxon>
        <taxon>Piptocephalidaceae</taxon>
        <taxon>Piptocephalis</taxon>
    </lineage>
</organism>
<evidence type="ECO:0000256" key="5">
    <source>
        <dbReference type="PIRNR" id="PIRNR000278"/>
    </source>
</evidence>
<dbReference type="Proteomes" id="UP000267251">
    <property type="component" value="Unassembled WGS sequence"/>
</dbReference>
<name>A0A4P9Y5Y2_9FUNG</name>
<dbReference type="EMBL" id="KZ987846">
    <property type="protein sequence ID" value="RKP14355.1"/>
    <property type="molecule type" value="Genomic_DNA"/>
</dbReference>
<keyword evidence="4 6" id="KW-1015">Disulfide bond</keyword>
<dbReference type="InterPro" id="IPR003213">
    <property type="entry name" value="Cyt_c_oxidase_su6B"/>
</dbReference>
<feature type="disulfide bond" evidence="6">
    <location>
        <begin position="39"/>
        <end position="50"/>
    </location>
</feature>
<accession>A0A4P9Y5Y2</accession>
<dbReference type="PANTHER" id="PTHR46281:SF8">
    <property type="entry name" value="CYTOCHROME C OXIDASE SUBUNIT 12, MITOCHONDRIAL"/>
    <property type="match status" value="1"/>
</dbReference>
<comment type="function">
    <text evidence="5">Component of the cytochrome c oxidase, the last enzyme in the mitochondrial electron transport chain which drives oxidative phosphorylation.</text>
</comment>
<sequence length="86" mass="9898">MSDSEQAKFNVKTVGFDARFPNTNQSKHCWQNYVDYQKCIAVKGEDYAPCLQFFRAYQSLCPSDWVSTSKWDEQLEDGTNPSDLST</sequence>
<dbReference type="GO" id="GO:0045277">
    <property type="term" value="C:respiratory chain complex IV"/>
    <property type="evidence" value="ECO:0007669"/>
    <property type="project" value="InterPro"/>
</dbReference>
<dbReference type="InterPro" id="IPR048280">
    <property type="entry name" value="COX6B-like"/>
</dbReference>
<evidence type="ECO:0000313" key="8">
    <source>
        <dbReference type="Proteomes" id="UP000267251"/>
    </source>
</evidence>
<evidence type="ECO:0000256" key="4">
    <source>
        <dbReference type="ARBA" id="ARBA00023157"/>
    </source>
</evidence>
<dbReference type="GO" id="GO:0005739">
    <property type="term" value="C:mitochondrion"/>
    <property type="evidence" value="ECO:0007669"/>
    <property type="project" value="UniProtKB-SubCell"/>
</dbReference>
<reference evidence="8" key="1">
    <citation type="journal article" date="2018" name="Nat. Microbiol.">
        <title>Leveraging single-cell genomics to expand the fungal tree of life.</title>
        <authorList>
            <person name="Ahrendt S.R."/>
            <person name="Quandt C.A."/>
            <person name="Ciobanu D."/>
            <person name="Clum A."/>
            <person name="Salamov A."/>
            <person name="Andreopoulos B."/>
            <person name="Cheng J.F."/>
            <person name="Woyke T."/>
            <person name="Pelin A."/>
            <person name="Henrissat B."/>
            <person name="Reynolds N.K."/>
            <person name="Benny G.L."/>
            <person name="Smith M.E."/>
            <person name="James T.Y."/>
            <person name="Grigoriev I.V."/>
        </authorList>
    </citation>
    <scope>NUCLEOTIDE SEQUENCE [LARGE SCALE GENOMIC DNA]</scope>
</reference>
<comment type="subcellular location">
    <subcellularLocation>
        <location evidence="1">Mitochondrion</location>
    </subcellularLocation>
</comment>
<dbReference type="CDD" id="cd00926">
    <property type="entry name" value="Cyt_c_Oxidase_VIb"/>
    <property type="match status" value="1"/>
</dbReference>
<dbReference type="Pfam" id="PF02297">
    <property type="entry name" value="COX6B"/>
    <property type="match status" value="1"/>
</dbReference>
<dbReference type="PANTHER" id="PTHR46281">
    <property type="entry name" value="CYTOCHROME C OXIDASE SUBUNIT 6B"/>
    <property type="match status" value="1"/>
</dbReference>
<evidence type="ECO:0000256" key="2">
    <source>
        <dbReference type="ARBA" id="ARBA00006425"/>
    </source>
</evidence>
<dbReference type="Gene3D" id="1.10.10.140">
    <property type="entry name" value="Cytochrome c oxidase, subunit VIb"/>
    <property type="match status" value="1"/>
</dbReference>
<dbReference type="OrthoDB" id="1107506at2759"/>
<evidence type="ECO:0000256" key="1">
    <source>
        <dbReference type="ARBA" id="ARBA00004173"/>
    </source>
</evidence>
<keyword evidence="3 5" id="KW-0496">Mitochondrion</keyword>
<protein>
    <recommendedName>
        <fullName evidence="5">Cytochrome c oxidase subunit</fullName>
    </recommendedName>
</protein>
<proteinExistence type="inferred from homology"/>
<comment type="similarity">
    <text evidence="2">Belongs to the cytochrome c oxidase subunit 6B family.</text>
</comment>
<evidence type="ECO:0000256" key="6">
    <source>
        <dbReference type="PIRSR" id="PIRSR000278-1"/>
    </source>
</evidence>
<evidence type="ECO:0000256" key="3">
    <source>
        <dbReference type="ARBA" id="ARBA00023128"/>
    </source>
</evidence>
<dbReference type="PROSITE" id="PS51808">
    <property type="entry name" value="CHCH"/>
    <property type="match status" value="1"/>
</dbReference>
<dbReference type="AlphaFoldDB" id="A0A4P9Y5Y2"/>
<keyword evidence="8" id="KW-1185">Reference proteome</keyword>
<dbReference type="SUPFAM" id="SSF47694">
    <property type="entry name" value="Cytochrome c oxidase subunit h"/>
    <property type="match status" value="1"/>
</dbReference>
<dbReference type="FunFam" id="1.10.10.140:FF:000001">
    <property type="entry name" value="Cytochrome c oxidase subunit 6B1"/>
    <property type="match status" value="1"/>
</dbReference>
<dbReference type="PIRSF" id="PIRSF000278">
    <property type="entry name" value="Cyt_c_oxidase_6B"/>
    <property type="match status" value="1"/>
</dbReference>
<evidence type="ECO:0000313" key="7">
    <source>
        <dbReference type="EMBL" id="RKP14355.1"/>
    </source>
</evidence>